<feature type="transmembrane region" description="Helical" evidence="1">
    <location>
        <begin position="97"/>
        <end position="117"/>
    </location>
</feature>
<gene>
    <name evidence="2" type="ORF">Spa11_29130</name>
</gene>
<keyword evidence="3" id="KW-1185">Reference proteome</keyword>
<accession>A0A518KA80</accession>
<sequence length="446" mass="46832">MNEHVHEEIQTNIPQPVAVSWGAIIAGLFAVLSTSWLLYLLGAAIGVSVTDVADDTMMNDGLPEAAIVWMLLSSLIAYFVGSALASRMANTVDEAVGMMHGFVVWSVATVVMVWLSYLGVSSLLQTGASVVQTTGSAATTAISATAQGVGSVGSAVGSTVASGAEGATGLFSSVADTEAFQRIASRLNRRAAEAIASVDPEGGAEVSAEDVRNAINDLDAETLDQVLADLADNDQDSAAGLIADQTNLSRAQADELISGAYTELEERLGDPDDDQSLAEDLQSQLASNVAGVIASADARGGAEVSREDIAEAMEQLDAEAMEEAAYYLIQGETNLATDLIVEETDLSRAEVRALVSGIQRTYRRQVNRLSQTMTGTFDSMAETADKTMDEVVETVDESVETASSYAQQVLWASFAAAGLGLAVSVLGGWCGADTHRRMYYDVRSRT</sequence>
<keyword evidence="1" id="KW-0472">Membrane</keyword>
<evidence type="ECO:0000313" key="2">
    <source>
        <dbReference type="EMBL" id="QDV74705.1"/>
    </source>
</evidence>
<name>A0A518KA80_9BACT</name>
<dbReference type="EMBL" id="CP036349">
    <property type="protein sequence ID" value="QDV74705.1"/>
    <property type="molecule type" value="Genomic_DNA"/>
</dbReference>
<keyword evidence="1" id="KW-1133">Transmembrane helix</keyword>
<keyword evidence="1" id="KW-0812">Transmembrane</keyword>
<dbReference type="RefSeq" id="WP_145113343.1">
    <property type="nucleotide sequence ID" value="NZ_CP036349.1"/>
</dbReference>
<proteinExistence type="predicted"/>
<feature type="transmembrane region" description="Helical" evidence="1">
    <location>
        <begin position="409"/>
        <end position="430"/>
    </location>
</feature>
<evidence type="ECO:0000256" key="1">
    <source>
        <dbReference type="SAM" id="Phobius"/>
    </source>
</evidence>
<dbReference type="Proteomes" id="UP000316426">
    <property type="component" value="Chromosome"/>
</dbReference>
<evidence type="ECO:0000313" key="3">
    <source>
        <dbReference type="Proteomes" id="UP000316426"/>
    </source>
</evidence>
<organism evidence="2 3">
    <name type="scientific">Botrimarina mediterranea</name>
    <dbReference type="NCBI Taxonomy" id="2528022"/>
    <lineage>
        <taxon>Bacteria</taxon>
        <taxon>Pseudomonadati</taxon>
        <taxon>Planctomycetota</taxon>
        <taxon>Planctomycetia</taxon>
        <taxon>Pirellulales</taxon>
        <taxon>Lacipirellulaceae</taxon>
        <taxon>Botrimarina</taxon>
    </lineage>
</organism>
<dbReference type="KEGG" id="bmei:Spa11_29130"/>
<feature type="transmembrane region" description="Helical" evidence="1">
    <location>
        <begin position="21"/>
        <end position="46"/>
    </location>
</feature>
<feature type="transmembrane region" description="Helical" evidence="1">
    <location>
        <begin position="66"/>
        <end position="85"/>
    </location>
</feature>
<protein>
    <submittedName>
        <fullName evidence="2">Uncharacterized protein</fullName>
    </submittedName>
</protein>
<reference evidence="2 3" key="1">
    <citation type="submission" date="2019-02" db="EMBL/GenBank/DDBJ databases">
        <title>Deep-cultivation of Planctomycetes and their phenomic and genomic characterization uncovers novel biology.</title>
        <authorList>
            <person name="Wiegand S."/>
            <person name="Jogler M."/>
            <person name="Boedeker C."/>
            <person name="Pinto D."/>
            <person name="Vollmers J."/>
            <person name="Rivas-Marin E."/>
            <person name="Kohn T."/>
            <person name="Peeters S.H."/>
            <person name="Heuer A."/>
            <person name="Rast P."/>
            <person name="Oberbeckmann S."/>
            <person name="Bunk B."/>
            <person name="Jeske O."/>
            <person name="Meyerdierks A."/>
            <person name="Storesund J.E."/>
            <person name="Kallscheuer N."/>
            <person name="Luecker S."/>
            <person name="Lage O.M."/>
            <person name="Pohl T."/>
            <person name="Merkel B.J."/>
            <person name="Hornburger P."/>
            <person name="Mueller R.-W."/>
            <person name="Bruemmer F."/>
            <person name="Labrenz M."/>
            <person name="Spormann A.M."/>
            <person name="Op den Camp H."/>
            <person name="Overmann J."/>
            <person name="Amann R."/>
            <person name="Jetten M.S.M."/>
            <person name="Mascher T."/>
            <person name="Medema M.H."/>
            <person name="Devos D.P."/>
            <person name="Kaster A.-K."/>
            <person name="Ovreas L."/>
            <person name="Rohde M."/>
            <person name="Galperin M.Y."/>
            <person name="Jogler C."/>
        </authorList>
    </citation>
    <scope>NUCLEOTIDE SEQUENCE [LARGE SCALE GENOMIC DNA]</scope>
    <source>
        <strain evidence="2 3">Spa11</strain>
    </source>
</reference>
<dbReference type="AlphaFoldDB" id="A0A518KA80"/>